<dbReference type="RefSeq" id="WP_126813542.1">
    <property type="nucleotide sequence ID" value="NZ_NGKC01000006.1"/>
</dbReference>
<dbReference type="Gene3D" id="3.40.50.720">
    <property type="entry name" value="NAD(P)-binding Rossmann-like Domain"/>
    <property type="match status" value="2"/>
</dbReference>
<comment type="similarity">
    <text evidence="1 4">Belongs to the D-isomer specific 2-hydroxyacid dehydrogenase family.</text>
</comment>
<dbReference type="Proteomes" id="UP000286773">
    <property type="component" value="Unassembled WGS sequence"/>
</dbReference>
<dbReference type="PANTHER" id="PTHR43333">
    <property type="entry name" value="2-HACID_DH_C DOMAIN-CONTAINING PROTEIN"/>
    <property type="match status" value="1"/>
</dbReference>
<feature type="domain" description="D-isomer specific 2-hydroxyacid dehydrogenase catalytic" evidence="5">
    <location>
        <begin position="41"/>
        <end position="309"/>
    </location>
</feature>
<evidence type="ECO:0000256" key="3">
    <source>
        <dbReference type="ARBA" id="ARBA00023027"/>
    </source>
</evidence>
<dbReference type="GO" id="GO:0051287">
    <property type="term" value="F:NAD binding"/>
    <property type="evidence" value="ECO:0007669"/>
    <property type="project" value="InterPro"/>
</dbReference>
<comment type="caution">
    <text evidence="7">The sequence shown here is derived from an EMBL/GenBank/DDBJ whole genome shotgun (WGS) entry which is preliminary data.</text>
</comment>
<evidence type="ECO:0000256" key="4">
    <source>
        <dbReference type="RuleBase" id="RU003719"/>
    </source>
</evidence>
<dbReference type="InterPro" id="IPR006139">
    <property type="entry name" value="D-isomer_2_OHA_DH_cat_dom"/>
</dbReference>
<sequence>MEKPVLLLVPDIPDALISAVKNAAEGYDVMTAADWRDKIFDTARIEIMFGWNREIGKQVLQEVDSRLKWIQADSAGVNQFDFSLLQAKGILLSSASGIHSFQMTESVLGMLLSHTRRIRQAVINQERRQWVRGDKGSDLSGKKVLIAGTGQIGQHLAKTLGAFDVSVYGVNRSGRQPHGFVKTYVYQEFLAVLPTMDVVINLLPLTKETYHFFDSEVFSRMKKGVMFINAGRGESVKTLDLMTACQDGTIAFAGLDVFEEEPLPEAHPLWGMENVLITPHIAGSSDRYYDRLLPLFLDNLASYLHDGTLQKNHIDYTAGY</sequence>
<evidence type="ECO:0000259" key="5">
    <source>
        <dbReference type="Pfam" id="PF00389"/>
    </source>
</evidence>
<dbReference type="Pfam" id="PF00389">
    <property type="entry name" value="2-Hacid_dh"/>
    <property type="match status" value="1"/>
</dbReference>
<gene>
    <name evidence="7" type="ORF">CBF27_06630</name>
</gene>
<organism evidence="7 8">
    <name type="scientific">Vagococcus acidifermentans</name>
    <dbReference type="NCBI Taxonomy" id="564710"/>
    <lineage>
        <taxon>Bacteria</taxon>
        <taxon>Bacillati</taxon>
        <taxon>Bacillota</taxon>
        <taxon>Bacilli</taxon>
        <taxon>Lactobacillales</taxon>
        <taxon>Enterococcaceae</taxon>
        <taxon>Vagococcus</taxon>
    </lineage>
</organism>
<dbReference type="Pfam" id="PF02826">
    <property type="entry name" value="2-Hacid_dh_C"/>
    <property type="match status" value="1"/>
</dbReference>
<evidence type="ECO:0000259" key="6">
    <source>
        <dbReference type="Pfam" id="PF02826"/>
    </source>
</evidence>
<evidence type="ECO:0000313" key="8">
    <source>
        <dbReference type="Proteomes" id="UP000286773"/>
    </source>
</evidence>
<dbReference type="AlphaFoldDB" id="A0A430AVM4"/>
<dbReference type="GO" id="GO:0016616">
    <property type="term" value="F:oxidoreductase activity, acting on the CH-OH group of donors, NAD or NADP as acceptor"/>
    <property type="evidence" value="ECO:0007669"/>
    <property type="project" value="InterPro"/>
</dbReference>
<dbReference type="OrthoDB" id="9805416at2"/>
<evidence type="ECO:0000256" key="2">
    <source>
        <dbReference type="ARBA" id="ARBA00023002"/>
    </source>
</evidence>
<evidence type="ECO:0000256" key="1">
    <source>
        <dbReference type="ARBA" id="ARBA00005854"/>
    </source>
</evidence>
<keyword evidence="3" id="KW-0520">NAD</keyword>
<reference evidence="7 8" key="1">
    <citation type="submission" date="2017-05" db="EMBL/GenBank/DDBJ databases">
        <title>Vagococcus spp. assemblies.</title>
        <authorList>
            <person name="Gulvik C.A."/>
        </authorList>
    </citation>
    <scope>NUCLEOTIDE SEQUENCE [LARGE SCALE GENOMIC DNA]</scope>
    <source>
        <strain evidence="7 8">LMG 24798</strain>
    </source>
</reference>
<proteinExistence type="inferred from homology"/>
<dbReference type="EMBL" id="NGKC01000006">
    <property type="protein sequence ID" value="RSU12096.1"/>
    <property type="molecule type" value="Genomic_DNA"/>
</dbReference>
<keyword evidence="8" id="KW-1185">Reference proteome</keyword>
<dbReference type="PANTHER" id="PTHR43333:SF1">
    <property type="entry name" value="D-ISOMER SPECIFIC 2-HYDROXYACID DEHYDROGENASE NAD-BINDING DOMAIN-CONTAINING PROTEIN"/>
    <property type="match status" value="1"/>
</dbReference>
<keyword evidence="2 4" id="KW-0560">Oxidoreductase</keyword>
<evidence type="ECO:0000313" key="7">
    <source>
        <dbReference type="EMBL" id="RSU12096.1"/>
    </source>
</evidence>
<accession>A0A430AVM4</accession>
<protein>
    <recommendedName>
        <fullName evidence="9">Hydroxyacid dehydrogenase</fullName>
    </recommendedName>
</protein>
<evidence type="ECO:0008006" key="9">
    <source>
        <dbReference type="Google" id="ProtNLM"/>
    </source>
</evidence>
<dbReference type="InterPro" id="IPR006140">
    <property type="entry name" value="D-isomer_DH_NAD-bd"/>
</dbReference>
<dbReference type="SUPFAM" id="SSF52283">
    <property type="entry name" value="Formate/glycerate dehydrogenase catalytic domain-like"/>
    <property type="match status" value="1"/>
</dbReference>
<dbReference type="SUPFAM" id="SSF51735">
    <property type="entry name" value="NAD(P)-binding Rossmann-fold domains"/>
    <property type="match status" value="1"/>
</dbReference>
<feature type="domain" description="D-isomer specific 2-hydroxyacid dehydrogenase NAD-binding" evidence="6">
    <location>
        <begin position="108"/>
        <end position="282"/>
    </location>
</feature>
<name>A0A430AVM4_9ENTE</name>
<dbReference type="InterPro" id="IPR036291">
    <property type="entry name" value="NAD(P)-bd_dom_sf"/>
</dbReference>